<dbReference type="EMBL" id="CH476617">
    <property type="protein sequence ID" value="EEP80355.1"/>
    <property type="molecule type" value="Genomic_DNA"/>
</dbReference>
<dbReference type="GO" id="GO:0031047">
    <property type="term" value="P:regulatory ncRNA-mediated gene silencing"/>
    <property type="evidence" value="ECO:0007669"/>
    <property type="project" value="InterPro"/>
</dbReference>
<evidence type="ECO:0000313" key="3">
    <source>
        <dbReference type="Proteomes" id="UP000002058"/>
    </source>
</evidence>
<keyword evidence="3" id="KW-1185">Reference proteome</keyword>
<dbReference type="OrthoDB" id="435402at2759"/>
<dbReference type="RefSeq" id="XP_002584508.1">
    <property type="nucleotide sequence ID" value="XM_002584462.1"/>
</dbReference>
<dbReference type="HOGENOM" id="CLU_692980_0_0_1"/>
<dbReference type="VEuPathDB" id="FungiDB:UREG_05197"/>
<protein>
    <submittedName>
        <fullName evidence="2">Uncharacterized protein</fullName>
    </submittedName>
</protein>
<accession>C4JRV8</accession>
<dbReference type="GO" id="GO:0033167">
    <property type="term" value="C:ARC complex"/>
    <property type="evidence" value="ECO:0007669"/>
    <property type="project" value="InterPro"/>
</dbReference>
<dbReference type="GeneID" id="8438170"/>
<dbReference type="Pfam" id="PF09692">
    <property type="entry name" value="Arb1"/>
    <property type="match status" value="2"/>
</dbReference>
<reference evidence="3" key="1">
    <citation type="journal article" date="2009" name="Genome Res.">
        <title>Comparative genomic analyses of the human fungal pathogens Coccidioides and their relatives.</title>
        <authorList>
            <person name="Sharpton T.J."/>
            <person name="Stajich J.E."/>
            <person name="Rounsley S.D."/>
            <person name="Gardner M.J."/>
            <person name="Wortman J.R."/>
            <person name="Jordar V.S."/>
            <person name="Maiti R."/>
            <person name="Kodira C.D."/>
            <person name="Neafsey D.E."/>
            <person name="Zeng Q."/>
            <person name="Hung C.-Y."/>
            <person name="McMahan C."/>
            <person name="Muszewska A."/>
            <person name="Grynberg M."/>
            <person name="Mandel M.A."/>
            <person name="Kellner E.M."/>
            <person name="Barker B.M."/>
            <person name="Galgiani J.N."/>
            <person name="Orbach M.J."/>
            <person name="Kirkland T.N."/>
            <person name="Cole G.T."/>
            <person name="Henn M.R."/>
            <person name="Birren B.W."/>
            <person name="Taylor J.W."/>
        </authorList>
    </citation>
    <scope>NUCLEOTIDE SEQUENCE [LARGE SCALE GENOMIC DNA]</scope>
    <source>
        <strain evidence="3">UAMH 1704</strain>
    </source>
</reference>
<feature type="region of interest" description="Disordered" evidence="1">
    <location>
        <begin position="25"/>
        <end position="79"/>
    </location>
</feature>
<dbReference type="AlphaFoldDB" id="C4JRV8"/>
<organism evidence="2 3">
    <name type="scientific">Uncinocarpus reesii (strain UAMH 1704)</name>
    <dbReference type="NCBI Taxonomy" id="336963"/>
    <lineage>
        <taxon>Eukaryota</taxon>
        <taxon>Fungi</taxon>
        <taxon>Dikarya</taxon>
        <taxon>Ascomycota</taxon>
        <taxon>Pezizomycotina</taxon>
        <taxon>Eurotiomycetes</taxon>
        <taxon>Eurotiomycetidae</taxon>
        <taxon>Onygenales</taxon>
        <taxon>Onygenaceae</taxon>
        <taxon>Uncinocarpus</taxon>
    </lineage>
</organism>
<dbReference type="InterPro" id="IPR018606">
    <property type="entry name" value="Arb1"/>
</dbReference>
<feature type="compositionally biased region" description="Basic and acidic residues" evidence="1">
    <location>
        <begin position="42"/>
        <end position="63"/>
    </location>
</feature>
<name>C4JRV8_UNCRE</name>
<sequence>MSSDGMPSETVQAVPVSPSIELPLRPKVEFEENASPPPAVEDEVKSETGSDALPKENEAVEVKKAKKKRKAGNRGKSKVEKHFSFHADCSDVEFPSLQSSKHHLLHTIASRGLFLTASSRLETAIQRYETKRRMNSERRDVFLKYLSYGGVKVDQKMFEGNDEKDLKRLDSEEIITATAQTNIPEDRADWDVDFETVAKGFLYAISCHKLGLLLLALSLTTPLSSSVIPQFISLDTEQQVDLVTSTIKNFLNYILYHEVCPEFKENIMAARSICDLAKDQLWKIQQLNTAAPGNFNMACSTLFGGSYFGAYTGDREWSEGMESAGMPENAARKVVKFGLAGTGTHEQAIRFRDLANENELAAKLVHEDGFEVLEITPASPEVKDFYHETIFSDFASWG</sequence>
<dbReference type="eggNOG" id="ENOG502S0TP">
    <property type="taxonomic scope" value="Eukaryota"/>
</dbReference>
<proteinExistence type="predicted"/>
<evidence type="ECO:0000256" key="1">
    <source>
        <dbReference type="SAM" id="MobiDB-lite"/>
    </source>
</evidence>
<dbReference type="Proteomes" id="UP000002058">
    <property type="component" value="Unassembled WGS sequence"/>
</dbReference>
<evidence type="ECO:0000313" key="2">
    <source>
        <dbReference type="EMBL" id="EEP80355.1"/>
    </source>
</evidence>
<feature type="compositionally biased region" description="Basic residues" evidence="1">
    <location>
        <begin position="64"/>
        <end position="76"/>
    </location>
</feature>
<dbReference type="KEGG" id="ure:UREG_05197"/>
<dbReference type="STRING" id="336963.C4JRV8"/>
<dbReference type="InParanoid" id="C4JRV8"/>
<gene>
    <name evidence="2" type="ORF">UREG_05197</name>
</gene>